<protein>
    <recommendedName>
        <fullName evidence="3">Mos1 transposase HTH domain-containing protein</fullName>
    </recommendedName>
</protein>
<evidence type="ECO:0000313" key="1">
    <source>
        <dbReference type="EMBL" id="KAG8234251.1"/>
    </source>
</evidence>
<dbReference type="AlphaFoldDB" id="A0A8K0KHX2"/>
<keyword evidence="2" id="KW-1185">Reference proteome</keyword>
<reference evidence="1" key="2">
    <citation type="submission" date="2017-10" db="EMBL/GenBank/DDBJ databases">
        <title>Ladona fulva Genome sequencing and assembly.</title>
        <authorList>
            <person name="Murali S."/>
            <person name="Richards S."/>
            <person name="Bandaranaike D."/>
            <person name="Bellair M."/>
            <person name="Blankenburg K."/>
            <person name="Chao H."/>
            <person name="Dinh H."/>
            <person name="Doddapaneni H."/>
            <person name="Dugan-Rocha S."/>
            <person name="Elkadiri S."/>
            <person name="Gnanaolivu R."/>
            <person name="Hernandez B."/>
            <person name="Skinner E."/>
            <person name="Javaid M."/>
            <person name="Lee S."/>
            <person name="Li M."/>
            <person name="Ming W."/>
            <person name="Munidasa M."/>
            <person name="Muniz J."/>
            <person name="Nguyen L."/>
            <person name="Hughes D."/>
            <person name="Osuji N."/>
            <person name="Pu L.-L."/>
            <person name="Puazo M."/>
            <person name="Qu C."/>
            <person name="Quiroz J."/>
            <person name="Raj R."/>
            <person name="Weissenberger G."/>
            <person name="Xin Y."/>
            <person name="Zou X."/>
            <person name="Han Y."/>
            <person name="Worley K."/>
            <person name="Muzny D."/>
            <person name="Gibbs R."/>
        </authorList>
    </citation>
    <scope>NUCLEOTIDE SEQUENCE</scope>
    <source>
        <strain evidence="1">Sampled in the wild</strain>
    </source>
</reference>
<gene>
    <name evidence="1" type="ORF">J437_LFUL013665</name>
</gene>
<dbReference type="Gene3D" id="1.10.10.1450">
    <property type="match status" value="1"/>
</dbReference>
<accession>A0A8K0KHX2</accession>
<evidence type="ECO:0008006" key="3">
    <source>
        <dbReference type="Google" id="ProtNLM"/>
    </source>
</evidence>
<evidence type="ECO:0000313" key="2">
    <source>
        <dbReference type="Proteomes" id="UP000792457"/>
    </source>
</evidence>
<proteinExistence type="predicted"/>
<comment type="caution">
    <text evidence="1">The sequence shown here is derived from an EMBL/GenBank/DDBJ whole genome shotgun (WGS) entry which is preliminary data.</text>
</comment>
<sequence>MTAKNETAVEIHRQISSVYGKYAISDQMVRRWRTMSIEGRETVHDEERSGRPMTSPRSVIAQSFANPRQRAAVFSPSNGATAGKFAMRCVWPPTLLPRPCSQ</sequence>
<dbReference type="OrthoDB" id="10017160at2759"/>
<organism evidence="1 2">
    <name type="scientific">Ladona fulva</name>
    <name type="common">Scarce chaser dragonfly</name>
    <name type="synonym">Libellula fulva</name>
    <dbReference type="NCBI Taxonomy" id="123851"/>
    <lineage>
        <taxon>Eukaryota</taxon>
        <taxon>Metazoa</taxon>
        <taxon>Ecdysozoa</taxon>
        <taxon>Arthropoda</taxon>
        <taxon>Hexapoda</taxon>
        <taxon>Insecta</taxon>
        <taxon>Pterygota</taxon>
        <taxon>Palaeoptera</taxon>
        <taxon>Odonata</taxon>
        <taxon>Epiprocta</taxon>
        <taxon>Anisoptera</taxon>
        <taxon>Libelluloidea</taxon>
        <taxon>Libellulidae</taxon>
        <taxon>Ladona</taxon>
    </lineage>
</organism>
<dbReference type="EMBL" id="KZ308792">
    <property type="protein sequence ID" value="KAG8234251.1"/>
    <property type="molecule type" value="Genomic_DNA"/>
</dbReference>
<dbReference type="Proteomes" id="UP000792457">
    <property type="component" value="Unassembled WGS sequence"/>
</dbReference>
<reference evidence="1" key="1">
    <citation type="submission" date="2013-04" db="EMBL/GenBank/DDBJ databases">
        <authorList>
            <person name="Qu J."/>
            <person name="Murali S.C."/>
            <person name="Bandaranaike D."/>
            <person name="Bellair M."/>
            <person name="Blankenburg K."/>
            <person name="Chao H."/>
            <person name="Dinh H."/>
            <person name="Doddapaneni H."/>
            <person name="Downs B."/>
            <person name="Dugan-Rocha S."/>
            <person name="Elkadiri S."/>
            <person name="Gnanaolivu R.D."/>
            <person name="Hernandez B."/>
            <person name="Javaid M."/>
            <person name="Jayaseelan J.C."/>
            <person name="Lee S."/>
            <person name="Li M."/>
            <person name="Ming W."/>
            <person name="Munidasa M."/>
            <person name="Muniz J."/>
            <person name="Nguyen L."/>
            <person name="Ongeri F."/>
            <person name="Osuji N."/>
            <person name="Pu L.-L."/>
            <person name="Puazo M."/>
            <person name="Qu C."/>
            <person name="Quiroz J."/>
            <person name="Raj R."/>
            <person name="Weissenberger G."/>
            <person name="Xin Y."/>
            <person name="Zou X."/>
            <person name="Han Y."/>
            <person name="Richards S."/>
            <person name="Worley K."/>
            <person name="Muzny D."/>
            <person name="Gibbs R."/>
        </authorList>
    </citation>
    <scope>NUCLEOTIDE SEQUENCE</scope>
    <source>
        <strain evidence="1">Sampled in the wild</strain>
    </source>
</reference>
<name>A0A8K0KHX2_LADFU</name>